<dbReference type="GO" id="GO:0009507">
    <property type="term" value="C:chloroplast"/>
    <property type="evidence" value="ECO:0007669"/>
    <property type="project" value="TreeGrafter"/>
</dbReference>
<sequence length="887" mass="100840">MEAPVSSSNSQPPRFEPNVETIKRRLLKKGVYPTPKIIHTLRKKEIQKHNRKLNKTAKTQQCPPLTPAQKQALDKEFHFETLKNEYRDFTSAIETQSSSSSGTCGLLVGRPWERIEKVKLREIAGGSNGFYGGTVLKRQNLRDLKQVFEDDLRWVLDNDIEFEDGSWLNDQNQPTWDPTKRKRSEKEAIGFLVARLSNINVTARDWKLGRIMKQCGLLFTERQMLRIVEGLGEKGKWEQALAVVEWMYGDKRRRDCKSKYVYTKLLSILGKEQKSQEALRIFNLMREDRDTYPDMAAYHSISVTLGQAGLLKELIKVIECMRQKPFKRTKNLYYKNWDPVLDPDLVIYNAVLNACIPTQQWKGVSWVFKQLRKSGLKPNAATYGLAMEVMLNSGKHDLVHKLFEKMNRSGETSKALTYKVLVKTFWGEGRITEAVEAVREMERRGVVGTASVYYELACCLCYNGRWQDAILEVQRIKKLRHNKPLEVSFTGMIVSALEAGHIDDCKSIFEHMKSHCVPNIGTINIMLKVYGQNDLFSKAKELFEEIKGVKDVGTPLVPDVFTYSSMLEASARALQWEYFEYVYKEMVFQGYPMNQSKLALLLVKASRAGKFHLLEHAFDAILEAGEIPYPLMFTEMVLQATSKQEFARAVSLVNAIAYAPFRVSERQWIDLFERNAYRVSRDSLSKLLDSLGTCEVTSEDTFSNLSRALHSLCGSGTSKELASLVTFDTQISHELHCNATKQLAAVDKEENGTTSAATASAADDNSEIDASLFSNRIDVETDMFPLDDYQSYSDLTNVTDEISSPQISGSDPDETTSSLTNMEIFVEDMATGESTECLDKKFPEFPPARYRNKLDEELKIPVNDDSGSNSSKLPSAYEILNTWKISR</sequence>
<feature type="repeat" description="PPR" evidence="2">
    <location>
        <begin position="414"/>
        <end position="448"/>
    </location>
</feature>
<dbReference type="EMBL" id="JAIWQS010000005">
    <property type="protein sequence ID" value="KAJ8765584.1"/>
    <property type="molecule type" value="Genomic_DNA"/>
</dbReference>
<evidence type="ECO:0000256" key="2">
    <source>
        <dbReference type="PROSITE-ProRule" id="PRU00708"/>
    </source>
</evidence>
<dbReference type="Gene3D" id="1.25.40.10">
    <property type="entry name" value="Tetratricopeptide repeat domain"/>
    <property type="match status" value="3"/>
</dbReference>
<feature type="repeat" description="PPR" evidence="2">
    <location>
        <begin position="344"/>
        <end position="378"/>
    </location>
</feature>
<dbReference type="PANTHER" id="PTHR46935">
    <property type="entry name" value="OS01G0674700 PROTEIN"/>
    <property type="match status" value="1"/>
</dbReference>
<evidence type="ECO:0000256" key="1">
    <source>
        <dbReference type="ARBA" id="ARBA00022737"/>
    </source>
</evidence>
<keyword evidence="4" id="KW-1185">Reference proteome</keyword>
<dbReference type="PROSITE" id="PS51375">
    <property type="entry name" value="PPR"/>
    <property type="match status" value="3"/>
</dbReference>
<evidence type="ECO:0000313" key="4">
    <source>
        <dbReference type="Proteomes" id="UP001159364"/>
    </source>
</evidence>
<dbReference type="Pfam" id="PF01535">
    <property type="entry name" value="PPR"/>
    <property type="match status" value="4"/>
</dbReference>
<dbReference type="AlphaFoldDB" id="A0AAV8THW2"/>
<accession>A0AAV8THW2</accession>
<evidence type="ECO:0000313" key="3">
    <source>
        <dbReference type="EMBL" id="KAJ8765584.1"/>
    </source>
</evidence>
<dbReference type="GO" id="GO:0009658">
    <property type="term" value="P:chloroplast organization"/>
    <property type="evidence" value="ECO:0007669"/>
    <property type="project" value="InterPro"/>
</dbReference>
<dbReference type="InterPro" id="IPR002885">
    <property type="entry name" value="PPR_rpt"/>
</dbReference>
<organism evidence="3 4">
    <name type="scientific">Erythroxylum novogranatense</name>
    <dbReference type="NCBI Taxonomy" id="1862640"/>
    <lineage>
        <taxon>Eukaryota</taxon>
        <taxon>Viridiplantae</taxon>
        <taxon>Streptophyta</taxon>
        <taxon>Embryophyta</taxon>
        <taxon>Tracheophyta</taxon>
        <taxon>Spermatophyta</taxon>
        <taxon>Magnoliopsida</taxon>
        <taxon>eudicotyledons</taxon>
        <taxon>Gunneridae</taxon>
        <taxon>Pentapetalae</taxon>
        <taxon>rosids</taxon>
        <taxon>fabids</taxon>
        <taxon>Malpighiales</taxon>
        <taxon>Erythroxylaceae</taxon>
        <taxon>Erythroxylum</taxon>
    </lineage>
</organism>
<dbReference type="NCBIfam" id="TIGR00756">
    <property type="entry name" value="PPR"/>
    <property type="match status" value="1"/>
</dbReference>
<evidence type="ECO:0008006" key="5">
    <source>
        <dbReference type="Google" id="ProtNLM"/>
    </source>
</evidence>
<protein>
    <recommendedName>
        <fullName evidence="5">Pentatricopeptide repeat-containing protein</fullName>
    </recommendedName>
</protein>
<dbReference type="PANTHER" id="PTHR46935:SF2">
    <property type="entry name" value="PENTACOTRIPEPTIDE-REPEAT REGION OF PRORP DOMAIN-CONTAINING PROTEIN"/>
    <property type="match status" value="1"/>
</dbReference>
<name>A0AAV8THW2_9ROSI</name>
<dbReference type="Pfam" id="PF13812">
    <property type="entry name" value="PPR_3"/>
    <property type="match status" value="1"/>
</dbReference>
<dbReference type="InterPro" id="IPR011990">
    <property type="entry name" value="TPR-like_helical_dom_sf"/>
</dbReference>
<keyword evidence="1" id="KW-0677">Repeat</keyword>
<proteinExistence type="predicted"/>
<dbReference type="Proteomes" id="UP001159364">
    <property type="component" value="Linkage Group LG05"/>
</dbReference>
<dbReference type="InterPro" id="IPR044645">
    <property type="entry name" value="DG1/EMB2279-like"/>
</dbReference>
<comment type="caution">
    <text evidence="3">The sequence shown here is derived from an EMBL/GenBank/DDBJ whole genome shotgun (WGS) entry which is preliminary data.</text>
</comment>
<reference evidence="3 4" key="1">
    <citation type="submission" date="2021-09" db="EMBL/GenBank/DDBJ databases">
        <title>Genomic insights and catalytic innovation underlie evolution of tropane alkaloids biosynthesis.</title>
        <authorList>
            <person name="Wang Y.-J."/>
            <person name="Tian T."/>
            <person name="Huang J.-P."/>
            <person name="Huang S.-X."/>
        </authorList>
    </citation>
    <scope>NUCLEOTIDE SEQUENCE [LARGE SCALE GENOMIC DNA]</scope>
    <source>
        <strain evidence="3">KIB-2018</strain>
        <tissue evidence="3">Leaf</tissue>
    </source>
</reference>
<gene>
    <name evidence="3" type="ORF">K2173_014706</name>
</gene>
<feature type="repeat" description="PPR" evidence="2">
    <location>
        <begin position="559"/>
        <end position="593"/>
    </location>
</feature>